<dbReference type="AlphaFoldDB" id="A0A9W9ZRX7"/>
<dbReference type="InterPro" id="IPR018379">
    <property type="entry name" value="BEN_domain"/>
</dbReference>
<evidence type="ECO:0000313" key="3">
    <source>
        <dbReference type="EMBL" id="KAJ7386059.1"/>
    </source>
</evidence>
<dbReference type="Proteomes" id="UP001163046">
    <property type="component" value="Unassembled WGS sequence"/>
</dbReference>
<keyword evidence="4" id="KW-1185">Reference proteome</keyword>
<protein>
    <recommendedName>
        <fullName evidence="2">BEN domain-containing protein</fullName>
    </recommendedName>
</protein>
<gene>
    <name evidence="3" type="ORF">OS493_012393</name>
</gene>
<evidence type="ECO:0000256" key="1">
    <source>
        <dbReference type="SAM" id="MobiDB-lite"/>
    </source>
</evidence>
<dbReference type="PROSITE" id="PS51457">
    <property type="entry name" value="BEN"/>
    <property type="match status" value="1"/>
</dbReference>
<feature type="region of interest" description="Disordered" evidence="1">
    <location>
        <begin position="67"/>
        <end position="87"/>
    </location>
</feature>
<feature type="domain" description="BEN" evidence="2">
    <location>
        <begin position="1"/>
        <end position="63"/>
    </location>
</feature>
<dbReference type="GO" id="GO:0003677">
    <property type="term" value="F:DNA binding"/>
    <property type="evidence" value="ECO:0007669"/>
    <property type="project" value="InterPro"/>
</dbReference>
<organism evidence="3 4">
    <name type="scientific">Desmophyllum pertusum</name>
    <dbReference type="NCBI Taxonomy" id="174260"/>
    <lineage>
        <taxon>Eukaryota</taxon>
        <taxon>Metazoa</taxon>
        <taxon>Cnidaria</taxon>
        <taxon>Anthozoa</taxon>
        <taxon>Hexacorallia</taxon>
        <taxon>Scleractinia</taxon>
        <taxon>Caryophylliina</taxon>
        <taxon>Caryophylliidae</taxon>
        <taxon>Desmophyllum</taxon>
    </lineage>
</organism>
<accession>A0A9W9ZRX7</accession>
<dbReference type="OrthoDB" id="10548036at2759"/>
<evidence type="ECO:0000313" key="4">
    <source>
        <dbReference type="Proteomes" id="UP001163046"/>
    </source>
</evidence>
<evidence type="ECO:0000259" key="2">
    <source>
        <dbReference type="PROSITE" id="PS51457"/>
    </source>
</evidence>
<sequence length="87" mass="9725">MASGIVEPGSCGKTGGKVELSSEKLSLLKRALKEKFGEHQFTKKWSIIRQSLNQKCLDLKRKLSKQETLANEDDANDHDSSDINNSY</sequence>
<reference evidence="3" key="1">
    <citation type="submission" date="2023-01" db="EMBL/GenBank/DDBJ databases">
        <title>Genome assembly of the deep-sea coral Lophelia pertusa.</title>
        <authorList>
            <person name="Herrera S."/>
            <person name="Cordes E."/>
        </authorList>
    </citation>
    <scope>NUCLEOTIDE SEQUENCE</scope>
    <source>
        <strain evidence="3">USNM1676648</strain>
        <tissue evidence="3">Polyp</tissue>
    </source>
</reference>
<dbReference type="EMBL" id="MU825878">
    <property type="protein sequence ID" value="KAJ7386059.1"/>
    <property type="molecule type" value="Genomic_DNA"/>
</dbReference>
<proteinExistence type="predicted"/>
<name>A0A9W9ZRX7_9CNID</name>
<comment type="caution">
    <text evidence="3">The sequence shown here is derived from an EMBL/GenBank/DDBJ whole genome shotgun (WGS) entry which is preliminary data.</text>
</comment>